<protein>
    <recommendedName>
        <fullName evidence="3">Excreted virulence factor EspC, type VII ESX diderm</fullName>
    </recommendedName>
</protein>
<sequence length="100" mass="11590">MADVAVTPEQLRGWANNCDDRVAELKSQLAPASESFESLRSAAQGWKFAESIPLMSDRWEELNEFMRDELTEAAENFRWCADKYDENENIVVEYLRHLFG</sequence>
<evidence type="ECO:0000313" key="1">
    <source>
        <dbReference type="EMBL" id="SFE15863.1"/>
    </source>
</evidence>
<dbReference type="EMBL" id="FOMZ01000008">
    <property type="protein sequence ID" value="SFE15863.1"/>
    <property type="molecule type" value="Genomic_DNA"/>
</dbReference>
<reference evidence="2" key="1">
    <citation type="submission" date="2016-10" db="EMBL/GenBank/DDBJ databases">
        <authorList>
            <person name="Varghese N."/>
            <person name="Submissions S."/>
        </authorList>
    </citation>
    <scope>NUCLEOTIDE SEQUENCE [LARGE SCALE GENOMIC DNA]</scope>
    <source>
        <strain evidence="2">DSM 45004</strain>
    </source>
</reference>
<name>A0A1I1YCL8_9ACTN</name>
<dbReference type="AlphaFoldDB" id="A0A1I1YCL8"/>
<organism evidence="1 2">
    <name type="scientific">Actinopolyspora alba</name>
    <dbReference type="NCBI Taxonomy" id="673379"/>
    <lineage>
        <taxon>Bacteria</taxon>
        <taxon>Bacillati</taxon>
        <taxon>Actinomycetota</taxon>
        <taxon>Actinomycetes</taxon>
        <taxon>Actinopolysporales</taxon>
        <taxon>Actinopolysporaceae</taxon>
        <taxon>Actinopolyspora</taxon>
        <taxon>Actinopolyspora alba group</taxon>
    </lineage>
</organism>
<proteinExistence type="predicted"/>
<accession>A0A1I1YCL8</accession>
<keyword evidence="2" id="KW-1185">Reference proteome</keyword>
<evidence type="ECO:0000313" key="2">
    <source>
        <dbReference type="Proteomes" id="UP000198716"/>
    </source>
</evidence>
<dbReference type="Proteomes" id="UP000198716">
    <property type="component" value="Unassembled WGS sequence"/>
</dbReference>
<dbReference type="RefSeq" id="WP_092927736.1">
    <property type="nucleotide sequence ID" value="NZ_FOMZ01000008.1"/>
</dbReference>
<evidence type="ECO:0008006" key="3">
    <source>
        <dbReference type="Google" id="ProtNLM"/>
    </source>
</evidence>
<gene>
    <name evidence="1" type="ORF">SAMN04487819_108250</name>
</gene>